<proteinExistence type="predicted"/>
<name>A0A433CZS3_9FUNG</name>
<gene>
    <name evidence="1" type="ORF">BC936DRAFT_149962</name>
</gene>
<evidence type="ECO:0000313" key="1">
    <source>
        <dbReference type="EMBL" id="RUP44087.1"/>
    </source>
</evidence>
<reference evidence="1 2" key="1">
    <citation type="journal article" date="2018" name="New Phytol.">
        <title>Phylogenomics of Endogonaceae and evolution of mycorrhizas within Mucoromycota.</title>
        <authorList>
            <person name="Chang Y."/>
            <person name="Desiro A."/>
            <person name="Na H."/>
            <person name="Sandor L."/>
            <person name="Lipzen A."/>
            <person name="Clum A."/>
            <person name="Barry K."/>
            <person name="Grigoriev I.V."/>
            <person name="Martin F.M."/>
            <person name="Stajich J.E."/>
            <person name="Smith M.E."/>
            <person name="Bonito G."/>
            <person name="Spatafora J.W."/>
        </authorList>
    </citation>
    <scope>NUCLEOTIDE SEQUENCE [LARGE SCALE GENOMIC DNA]</scope>
    <source>
        <strain evidence="1 2">GMNB39</strain>
    </source>
</reference>
<sequence>MCIVDHYDWHDGWDLSANNTSTQEVHHSPQKYLQIGVWCCWLTDCKKQIDVANYKDNKDSVRATMAELIKG</sequence>
<accession>A0A433CZS3</accession>
<protein>
    <submittedName>
        <fullName evidence="1">Uncharacterized protein</fullName>
    </submittedName>
</protein>
<dbReference type="EMBL" id="RBNI01009634">
    <property type="protein sequence ID" value="RUP44087.1"/>
    <property type="molecule type" value="Genomic_DNA"/>
</dbReference>
<comment type="caution">
    <text evidence="1">The sequence shown here is derived from an EMBL/GenBank/DDBJ whole genome shotgun (WGS) entry which is preliminary data.</text>
</comment>
<dbReference type="Proteomes" id="UP000268093">
    <property type="component" value="Unassembled WGS sequence"/>
</dbReference>
<keyword evidence="2" id="KW-1185">Reference proteome</keyword>
<dbReference type="AlphaFoldDB" id="A0A433CZS3"/>
<organism evidence="1 2">
    <name type="scientific">Jimgerdemannia flammicorona</name>
    <dbReference type="NCBI Taxonomy" id="994334"/>
    <lineage>
        <taxon>Eukaryota</taxon>
        <taxon>Fungi</taxon>
        <taxon>Fungi incertae sedis</taxon>
        <taxon>Mucoromycota</taxon>
        <taxon>Mucoromycotina</taxon>
        <taxon>Endogonomycetes</taxon>
        <taxon>Endogonales</taxon>
        <taxon>Endogonaceae</taxon>
        <taxon>Jimgerdemannia</taxon>
    </lineage>
</organism>
<evidence type="ECO:0000313" key="2">
    <source>
        <dbReference type="Proteomes" id="UP000268093"/>
    </source>
</evidence>